<comment type="caution">
    <text evidence="2">The sequence shown here is derived from an EMBL/GenBank/DDBJ whole genome shotgun (WGS) entry which is preliminary data.</text>
</comment>
<dbReference type="Proteomes" id="UP000239181">
    <property type="component" value="Unassembled WGS sequence"/>
</dbReference>
<evidence type="ECO:0000256" key="1">
    <source>
        <dbReference type="SAM" id="SignalP"/>
    </source>
</evidence>
<reference evidence="2 3" key="1">
    <citation type="submission" date="2017-10" db="EMBL/GenBank/DDBJ databases">
        <title>Draft genome of two endophytic bacteria isolated from 'guarana' Paullinia cupana (Mart.) Ducke.</title>
        <authorList>
            <person name="Siqueira K.A."/>
            <person name="Liotti R.G."/>
            <person name="Mendes T.A."/>
            <person name="Soares M.A."/>
        </authorList>
    </citation>
    <scope>NUCLEOTIDE SEQUENCE [LARGE SCALE GENOMIC DNA]</scope>
    <source>
        <strain evidence="2 3">342</strain>
    </source>
</reference>
<evidence type="ECO:0000313" key="3">
    <source>
        <dbReference type="Proteomes" id="UP000239181"/>
    </source>
</evidence>
<dbReference type="RefSeq" id="WP_105594367.1">
    <property type="nucleotide sequence ID" value="NZ_PDET01000015.1"/>
</dbReference>
<name>A0A2S9I7W9_9GAMM</name>
<dbReference type="OrthoDB" id="6515265at2"/>
<feature type="chain" id="PRO_5015536687" description="Type VI secretion system-associated protein" evidence="1">
    <location>
        <begin position="20"/>
        <end position="317"/>
    </location>
</feature>
<keyword evidence="3" id="KW-1185">Reference proteome</keyword>
<evidence type="ECO:0008006" key="4">
    <source>
        <dbReference type="Google" id="ProtNLM"/>
    </source>
</evidence>
<keyword evidence="1" id="KW-0732">Signal</keyword>
<proteinExistence type="predicted"/>
<dbReference type="EMBL" id="PDET01000015">
    <property type="protein sequence ID" value="PRD13892.1"/>
    <property type="molecule type" value="Genomic_DNA"/>
</dbReference>
<accession>A0A2S9I7W9</accession>
<sequence>MKYWLPVVLSLMAAASARAEDYRVVSSPSLSLDVFIDNVASSAPQSWCQETINLRIVSAKATESVVLDKFLPQVGKLLHNQCGKLKELPWQMTSSRGSVLAVGNALQSGGWQPVITADATATATADNAAPLDISRPANTVPLHYFDLPGGCHFRTWWDDRGSSLFIPETKSMTCTSDGWLEGHSELSLMNGQNPALPLEVTFYQGYPLRDLHPAPGELDVVTVNNQRMVVSRPDAPDSWLVLPFIPELHVWSFEGTLLIKMDKTDASNAAEIKERVEKLRQTWSATIDPKVKVNVLLVDALHADLADPATGAWRTVN</sequence>
<organism evidence="2 3">
    <name type="scientific">Pantoea coffeiphila</name>
    <dbReference type="NCBI Taxonomy" id="1465635"/>
    <lineage>
        <taxon>Bacteria</taxon>
        <taxon>Pseudomonadati</taxon>
        <taxon>Pseudomonadota</taxon>
        <taxon>Gammaproteobacteria</taxon>
        <taxon>Enterobacterales</taxon>
        <taxon>Erwiniaceae</taxon>
        <taxon>Pantoea</taxon>
    </lineage>
</organism>
<protein>
    <recommendedName>
        <fullName evidence="4">Type VI secretion system-associated protein</fullName>
    </recommendedName>
</protein>
<feature type="signal peptide" evidence="1">
    <location>
        <begin position="1"/>
        <end position="19"/>
    </location>
</feature>
<gene>
    <name evidence="2" type="ORF">CQW29_19320</name>
</gene>
<evidence type="ECO:0000313" key="2">
    <source>
        <dbReference type="EMBL" id="PRD13892.1"/>
    </source>
</evidence>
<dbReference type="AlphaFoldDB" id="A0A2S9I7W9"/>